<accession>A0A0A8Y3P4</accession>
<dbReference type="AlphaFoldDB" id="A0A0A8Y3P4"/>
<proteinExistence type="predicted"/>
<dbReference type="EMBL" id="GBRH01276954">
    <property type="protein sequence ID" value="JAD20941.1"/>
    <property type="molecule type" value="Transcribed_RNA"/>
</dbReference>
<reference evidence="2" key="1">
    <citation type="submission" date="2014-09" db="EMBL/GenBank/DDBJ databases">
        <authorList>
            <person name="Magalhaes I.L.F."/>
            <person name="Oliveira U."/>
            <person name="Santos F.R."/>
            <person name="Vidigal T.H.D.A."/>
            <person name="Brescovit A.D."/>
            <person name="Santos A.J."/>
        </authorList>
    </citation>
    <scope>NUCLEOTIDE SEQUENCE</scope>
    <source>
        <tissue evidence="2">Shoot tissue taken approximately 20 cm above the soil surface</tissue>
    </source>
</reference>
<sequence length="168" mass="17311">MASNTLLPADLARRNKDHHHVDPSSAAGTNDTWKIAAAAAMSSAAAAPRAAVAAEQQHHHQGHHDAEAFSVLHDLVVTAADGGAHHHMPMSGASSLVTSLSNSREGSPDRGGGLSMLFSKPSQPAPAPSKQPMSPLMMPLGSWASPASARPAAVSIAHMPLFDAWTDA</sequence>
<name>A0A0A8Y3P4_ARUDO</name>
<feature type="compositionally biased region" description="Polar residues" evidence="1">
    <location>
        <begin position="92"/>
        <end position="105"/>
    </location>
</feature>
<feature type="compositionally biased region" description="Basic and acidic residues" evidence="1">
    <location>
        <begin position="11"/>
        <end position="22"/>
    </location>
</feature>
<organism evidence="2">
    <name type="scientific">Arundo donax</name>
    <name type="common">Giant reed</name>
    <name type="synonym">Donax arundinaceus</name>
    <dbReference type="NCBI Taxonomy" id="35708"/>
    <lineage>
        <taxon>Eukaryota</taxon>
        <taxon>Viridiplantae</taxon>
        <taxon>Streptophyta</taxon>
        <taxon>Embryophyta</taxon>
        <taxon>Tracheophyta</taxon>
        <taxon>Spermatophyta</taxon>
        <taxon>Magnoliopsida</taxon>
        <taxon>Liliopsida</taxon>
        <taxon>Poales</taxon>
        <taxon>Poaceae</taxon>
        <taxon>PACMAD clade</taxon>
        <taxon>Arundinoideae</taxon>
        <taxon>Arundineae</taxon>
        <taxon>Arundo</taxon>
    </lineage>
</organism>
<feature type="region of interest" description="Disordered" evidence="1">
    <location>
        <begin position="1"/>
        <end position="28"/>
    </location>
</feature>
<protein>
    <submittedName>
        <fullName evidence="2">Uncharacterized protein</fullName>
    </submittedName>
</protein>
<evidence type="ECO:0000256" key="1">
    <source>
        <dbReference type="SAM" id="MobiDB-lite"/>
    </source>
</evidence>
<feature type="region of interest" description="Disordered" evidence="1">
    <location>
        <begin position="86"/>
        <end position="134"/>
    </location>
</feature>
<evidence type="ECO:0000313" key="2">
    <source>
        <dbReference type="EMBL" id="JAD20941.1"/>
    </source>
</evidence>
<reference evidence="2" key="2">
    <citation type="journal article" date="2015" name="Data Brief">
        <title>Shoot transcriptome of the giant reed, Arundo donax.</title>
        <authorList>
            <person name="Barrero R.A."/>
            <person name="Guerrero F.D."/>
            <person name="Moolhuijzen P."/>
            <person name="Goolsby J.A."/>
            <person name="Tidwell J."/>
            <person name="Bellgard S.E."/>
            <person name="Bellgard M.I."/>
        </authorList>
    </citation>
    <scope>NUCLEOTIDE SEQUENCE</scope>
    <source>
        <tissue evidence="2">Shoot tissue taken approximately 20 cm above the soil surface</tissue>
    </source>
</reference>